<accession>A0A0M0G1U5</accession>
<evidence type="ECO:0000313" key="2">
    <source>
        <dbReference type="EMBL" id="KON83557.1"/>
    </source>
</evidence>
<reference evidence="3" key="1">
    <citation type="submission" date="2015-07" db="EMBL/GenBank/DDBJ databases">
        <title>Fjat-10036 dsm4.</title>
        <authorList>
            <person name="Liu B."/>
            <person name="Wang J."/>
            <person name="Zhu Y."/>
            <person name="Liu G."/>
            <person name="Chen Q."/>
            <person name="Chen Z."/>
            <person name="Lan J."/>
            <person name="Che J."/>
            <person name="Ge C."/>
            <person name="Shi H."/>
            <person name="Pan Z."/>
            <person name="Liu X."/>
        </authorList>
    </citation>
    <scope>NUCLEOTIDE SEQUENCE [LARGE SCALE GENOMIC DNA]</scope>
    <source>
        <strain evidence="3">DSM 4</strain>
    </source>
</reference>
<dbReference type="Proteomes" id="UP000037109">
    <property type="component" value="Unassembled WGS sequence"/>
</dbReference>
<proteinExistence type="predicted"/>
<dbReference type="EMBL" id="LGUF01000010">
    <property type="protein sequence ID" value="KON83557.1"/>
    <property type="molecule type" value="Genomic_DNA"/>
</dbReference>
<sequence length="83" mass="9606">MLNKSKQPKTDTDRIISEIRAQSSDGFFDLIFFVIRKGIKLALAFAIGWLMVPFLLFEVIGGIVGSIRLKQQRKQENQRLLRR</sequence>
<dbReference type="AlphaFoldDB" id="A0A0M0G1U5"/>
<evidence type="ECO:0000256" key="1">
    <source>
        <dbReference type="SAM" id="Phobius"/>
    </source>
</evidence>
<protein>
    <submittedName>
        <fullName evidence="2">Uncharacterized protein</fullName>
    </submittedName>
</protein>
<comment type="caution">
    <text evidence="2">The sequence shown here is derived from an EMBL/GenBank/DDBJ whole genome shotgun (WGS) entry which is preliminary data.</text>
</comment>
<organism evidence="2 3">
    <name type="scientific">Sporosarcina globispora</name>
    <name type="common">Bacillus globisporus</name>
    <dbReference type="NCBI Taxonomy" id="1459"/>
    <lineage>
        <taxon>Bacteria</taxon>
        <taxon>Bacillati</taxon>
        <taxon>Bacillota</taxon>
        <taxon>Bacilli</taxon>
        <taxon>Bacillales</taxon>
        <taxon>Caryophanaceae</taxon>
        <taxon>Sporosarcina</taxon>
    </lineage>
</organism>
<gene>
    <name evidence="2" type="ORF">AF332_27830</name>
</gene>
<dbReference type="PATRIC" id="fig|1459.3.peg.6137"/>
<feature type="transmembrane region" description="Helical" evidence="1">
    <location>
        <begin position="41"/>
        <end position="64"/>
    </location>
</feature>
<keyword evidence="3" id="KW-1185">Reference proteome</keyword>
<keyword evidence="1" id="KW-0812">Transmembrane</keyword>
<keyword evidence="1" id="KW-1133">Transmembrane helix</keyword>
<name>A0A0M0G1U5_SPOGL</name>
<evidence type="ECO:0000313" key="3">
    <source>
        <dbReference type="Proteomes" id="UP000037109"/>
    </source>
</evidence>
<keyword evidence="1" id="KW-0472">Membrane</keyword>